<accession>A0A1I1RPC9</accession>
<dbReference type="PANTHER" id="PTHR30250">
    <property type="entry name" value="PST FAMILY PREDICTED COLANIC ACID TRANSPORTER"/>
    <property type="match status" value="1"/>
</dbReference>
<feature type="transmembrane region" description="Helical" evidence="6">
    <location>
        <begin position="402"/>
        <end position="421"/>
    </location>
</feature>
<evidence type="ECO:0000256" key="2">
    <source>
        <dbReference type="ARBA" id="ARBA00022475"/>
    </source>
</evidence>
<dbReference type="OrthoDB" id="653189at2"/>
<dbReference type="Proteomes" id="UP000199517">
    <property type="component" value="Unassembled WGS sequence"/>
</dbReference>
<keyword evidence="2" id="KW-1003">Cell membrane</keyword>
<gene>
    <name evidence="7" type="ORF">SAMN04489710_101282</name>
</gene>
<feature type="transmembrane region" description="Helical" evidence="6">
    <location>
        <begin position="224"/>
        <end position="243"/>
    </location>
</feature>
<dbReference type="PANTHER" id="PTHR30250:SF26">
    <property type="entry name" value="PSMA PROTEIN"/>
    <property type="match status" value="1"/>
</dbReference>
<feature type="transmembrane region" description="Helical" evidence="6">
    <location>
        <begin position="35"/>
        <end position="53"/>
    </location>
</feature>
<feature type="transmembrane region" description="Helical" evidence="6">
    <location>
        <begin position="299"/>
        <end position="321"/>
    </location>
</feature>
<feature type="transmembrane region" description="Helical" evidence="6">
    <location>
        <begin position="333"/>
        <end position="356"/>
    </location>
</feature>
<feature type="transmembrane region" description="Helical" evidence="6">
    <location>
        <begin position="89"/>
        <end position="113"/>
    </location>
</feature>
<dbReference type="InterPro" id="IPR050833">
    <property type="entry name" value="Poly_Biosynth_Transport"/>
</dbReference>
<feature type="transmembrane region" description="Helical" evidence="6">
    <location>
        <begin position="7"/>
        <end position="29"/>
    </location>
</feature>
<dbReference type="GO" id="GO:0005886">
    <property type="term" value="C:plasma membrane"/>
    <property type="evidence" value="ECO:0007669"/>
    <property type="project" value="UniProtKB-SubCell"/>
</dbReference>
<evidence type="ECO:0000313" key="8">
    <source>
        <dbReference type="Proteomes" id="UP000199517"/>
    </source>
</evidence>
<dbReference type="STRING" id="32040.SAMN04489710_101282"/>
<organism evidence="7 8">
    <name type="scientific">Paracidovorax konjaci</name>
    <dbReference type="NCBI Taxonomy" id="32040"/>
    <lineage>
        <taxon>Bacteria</taxon>
        <taxon>Pseudomonadati</taxon>
        <taxon>Pseudomonadota</taxon>
        <taxon>Betaproteobacteria</taxon>
        <taxon>Burkholderiales</taxon>
        <taxon>Comamonadaceae</taxon>
        <taxon>Paracidovorax</taxon>
    </lineage>
</organism>
<keyword evidence="3 6" id="KW-0812">Transmembrane</keyword>
<keyword evidence="4 6" id="KW-1133">Transmembrane helix</keyword>
<evidence type="ECO:0000256" key="6">
    <source>
        <dbReference type="SAM" id="Phobius"/>
    </source>
</evidence>
<evidence type="ECO:0000313" key="7">
    <source>
        <dbReference type="EMBL" id="SFD36171.1"/>
    </source>
</evidence>
<evidence type="ECO:0000256" key="5">
    <source>
        <dbReference type="ARBA" id="ARBA00023136"/>
    </source>
</evidence>
<feature type="transmembrane region" description="Helical" evidence="6">
    <location>
        <begin position="377"/>
        <end position="396"/>
    </location>
</feature>
<dbReference type="AlphaFoldDB" id="A0A1I1RPC9"/>
<protein>
    <submittedName>
        <fullName evidence="7">Membrane protein involved in the export of O-antigen and teichoic acid</fullName>
    </submittedName>
</protein>
<keyword evidence="5 6" id="KW-0472">Membrane</keyword>
<dbReference type="InterPro" id="IPR002797">
    <property type="entry name" value="Polysacc_synth"/>
</dbReference>
<proteinExistence type="predicted"/>
<evidence type="ECO:0000256" key="3">
    <source>
        <dbReference type="ARBA" id="ARBA00022692"/>
    </source>
</evidence>
<dbReference type="Pfam" id="PF01943">
    <property type="entry name" value="Polysacc_synt"/>
    <property type="match status" value="1"/>
</dbReference>
<name>A0A1I1RPC9_9BURK</name>
<sequence length="430" mass="45813">MSLERNILANYVGSGAVALAPILALPWYLAALGPQQFGFVGFVTTLQAVLNLLDAGMGQALVREVSLRAAGEGQTKPRTATLLYGFERFYWALALLAGLGLALLAGPIARHWLHLDGDSLSSGHMAVFGAAAIFAAMFPGSLYRSLLVGTEHQVALNKILFAATLLRHGGAVLAVTWWPSLSTYLAWHVAAGLIETALRGRAAWAATGTRRRDARWQGDVIRRAWPAIAGLAIASGLGALTMQLDKVLLSSLVPIADFGYYVIASSAAGGMLLLTYPLMQAALPRALRLQDDPGALRRLYLRLAVAIALIAGSGMAAYAAIGPHLLRWWLKDAHAAAVVYPLLGWLLAGAILNAFYNIGYTHWLVRGKVHRIFQINLLTGALCLLVIPFMVARFGAVGATSGWLLINLVGLAASLPGLFRIHMARDGSTA</sequence>
<dbReference type="RefSeq" id="WP_092949060.1">
    <property type="nucleotide sequence ID" value="NZ_FOMQ01000001.1"/>
</dbReference>
<feature type="transmembrane region" description="Helical" evidence="6">
    <location>
        <begin position="125"/>
        <end position="147"/>
    </location>
</feature>
<evidence type="ECO:0000256" key="1">
    <source>
        <dbReference type="ARBA" id="ARBA00004651"/>
    </source>
</evidence>
<keyword evidence="8" id="KW-1185">Reference proteome</keyword>
<reference evidence="8" key="1">
    <citation type="submission" date="2016-10" db="EMBL/GenBank/DDBJ databases">
        <authorList>
            <person name="Varghese N."/>
            <person name="Submissions S."/>
        </authorList>
    </citation>
    <scope>NUCLEOTIDE SEQUENCE [LARGE SCALE GENOMIC DNA]</scope>
    <source>
        <strain evidence="8">DSM 7481</strain>
    </source>
</reference>
<comment type="subcellular location">
    <subcellularLocation>
        <location evidence="1">Cell membrane</location>
        <topology evidence="1">Multi-pass membrane protein</topology>
    </subcellularLocation>
</comment>
<evidence type="ECO:0000256" key="4">
    <source>
        <dbReference type="ARBA" id="ARBA00022989"/>
    </source>
</evidence>
<dbReference type="EMBL" id="FOMQ01000001">
    <property type="protein sequence ID" value="SFD36171.1"/>
    <property type="molecule type" value="Genomic_DNA"/>
</dbReference>
<feature type="transmembrane region" description="Helical" evidence="6">
    <location>
        <begin position="258"/>
        <end position="278"/>
    </location>
</feature>